<sequence>MVTTFRLCYFHCSSLIYFSIFAQLTTIDCIRTTLVKINNQEFGSNYFIVYLKKLESCLDQLTFI</sequence>
<organism evidence="1 2">
    <name type="scientific">Brachionus plicatilis</name>
    <name type="common">Marine rotifer</name>
    <name type="synonym">Brachionus muelleri</name>
    <dbReference type="NCBI Taxonomy" id="10195"/>
    <lineage>
        <taxon>Eukaryota</taxon>
        <taxon>Metazoa</taxon>
        <taxon>Spiralia</taxon>
        <taxon>Gnathifera</taxon>
        <taxon>Rotifera</taxon>
        <taxon>Eurotatoria</taxon>
        <taxon>Monogononta</taxon>
        <taxon>Pseudotrocha</taxon>
        <taxon>Ploima</taxon>
        <taxon>Brachionidae</taxon>
        <taxon>Brachionus</taxon>
    </lineage>
</organism>
<keyword evidence="2" id="KW-1185">Reference proteome</keyword>
<evidence type="ECO:0000313" key="2">
    <source>
        <dbReference type="Proteomes" id="UP000276133"/>
    </source>
</evidence>
<evidence type="ECO:0000313" key="1">
    <source>
        <dbReference type="EMBL" id="RNA04018.1"/>
    </source>
</evidence>
<protein>
    <submittedName>
        <fullName evidence="1">Uncharacterized protein</fullName>
    </submittedName>
</protein>
<dbReference type="Proteomes" id="UP000276133">
    <property type="component" value="Unassembled WGS sequence"/>
</dbReference>
<dbReference type="EMBL" id="REGN01008265">
    <property type="protein sequence ID" value="RNA04018.1"/>
    <property type="molecule type" value="Genomic_DNA"/>
</dbReference>
<dbReference type="AlphaFoldDB" id="A0A3M7PZF3"/>
<gene>
    <name evidence="1" type="ORF">BpHYR1_031037</name>
</gene>
<accession>A0A3M7PZF3</accession>
<comment type="caution">
    <text evidence="1">The sequence shown here is derived from an EMBL/GenBank/DDBJ whole genome shotgun (WGS) entry which is preliminary data.</text>
</comment>
<name>A0A3M7PZF3_BRAPC</name>
<proteinExistence type="predicted"/>
<reference evidence="1 2" key="1">
    <citation type="journal article" date="2018" name="Sci. Rep.">
        <title>Genomic signatures of local adaptation to the degree of environmental predictability in rotifers.</title>
        <authorList>
            <person name="Franch-Gras L."/>
            <person name="Hahn C."/>
            <person name="Garcia-Roger E.M."/>
            <person name="Carmona M.J."/>
            <person name="Serra M."/>
            <person name="Gomez A."/>
        </authorList>
    </citation>
    <scope>NUCLEOTIDE SEQUENCE [LARGE SCALE GENOMIC DNA]</scope>
    <source>
        <strain evidence="1">HYR1</strain>
    </source>
</reference>